<feature type="compositionally biased region" description="Acidic residues" evidence="1">
    <location>
        <begin position="1"/>
        <end position="13"/>
    </location>
</feature>
<comment type="caution">
    <text evidence="2">The sequence shown here is derived from an EMBL/GenBank/DDBJ whole genome shotgun (WGS) entry which is preliminary data.</text>
</comment>
<reference evidence="2 3" key="1">
    <citation type="submission" date="2019-08" db="EMBL/GenBank/DDBJ databases">
        <title>Draft genome for granaticin producer strain Streptomyces parvus C05.</title>
        <authorList>
            <person name="Gonzalez-Pimentel J.L."/>
        </authorList>
    </citation>
    <scope>NUCLEOTIDE SEQUENCE [LARGE SCALE GENOMIC DNA]</scope>
    <source>
        <strain evidence="2 3">C05</strain>
    </source>
</reference>
<keyword evidence="2" id="KW-0547">Nucleotide-binding</keyword>
<feature type="region of interest" description="Disordered" evidence="1">
    <location>
        <begin position="450"/>
        <end position="484"/>
    </location>
</feature>
<gene>
    <name evidence="2" type="ORF">FY004_01705</name>
</gene>
<dbReference type="GO" id="GO:0004386">
    <property type="term" value="F:helicase activity"/>
    <property type="evidence" value="ECO:0007669"/>
    <property type="project" value="UniProtKB-KW"/>
</dbReference>
<evidence type="ECO:0000256" key="1">
    <source>
        <dbReference type="SAM" id="MobiDB-lite"/>
    </source>
</evidence>
<dbReference type="EMBL" id="VSZQ01000005">
    <property type="protein sequence ID" value="TYR66298.1"/>
    <property type="molecule type" value="Genomic_DNA"/>
</dbReference>
<feature type="compositionally biased region" description="Pro residues" evidence="1">
    <location>
        <begin position="269"/>
        <end position="278"/>
    </location>
</feature>
<feature type="region of interest" description="Disordered" evidence="1">
    <location>
        <begin position="1"/>
        <end position="56"/>
    </location>
</feature>
<dbReference type="PANTHER" id="PTHR38133">
    <property type="entry name" value="SLR1429 PROTEIN"/>
    <property type="match status" value="1"/>
</dbReference>
<dbReference type="AlphaFoldDB" id="A0A5D4JMI5"/>
<sequence length="484" mass="51104">MSDDYGYDYEDDSPYGREAEYGAGDADVSDGDDGADGAGASRDGGRGPERTFAALPPAQGRGFATSWWGRAWLQALEDTALDGQQLKQGRQLARKGGVGAVSVRPGRITAMVRDRDGTAHRSDVLLQQLGVGAWDRFLDMAVDRAGHIAALLDREMPPHLVEDAAGAGVELLPGIGDLEPECTCGAWDHCPHSGALCYQVARLLDEDPFVLLLMRGRDERRLLDELQVRSAARAMRLGDGGAAEATDDAEREVRGVPAGEAFAAAGILPPLPAPPSAPDTPGLGPSLDTETPPAPGIDPAALEVLAADSAVRAHRMLLDALTPVHEEQPFPVELTPRQDAVRLAADARPDARVGARLAAGSGRAPADLDAAVRAWRYGGVPALAVLDEEWEPDPEDLGRARVRLDEAWEAGERPALRAGGRARWTVAGADLQLRLDRDGRWWPYRKERGRWVPAGPADDDPAGALAGAEEGGAADGMSGAGASI</sequence>
<evidence type="ECO:0000313" key="2">
    <source>
        <dbReference type="EMBL" id="TYR66298.1"/>
    </source>
</evidence>
<dbReference type="PANTHER" id="PTHR38133:SF1">
    <property type="entry name" value="SLR1429 PROTEIN"/>
    <property type="match status" value="1"/>
</dbReference>
<keyword evidence="2" id="KW-0067">ATP-binding</keyword>
<keyword evidence="2" id="KW-0378">Hydrolase</keyword>
<organism evidence="2 3">
    <name type="scientific">Streptomyces parvus</name>
    <dbReference type="NCBI Taxonomy" id="66428"/>
    <lineage>
        <taxon>Bacteria</taxon>
        <taxon>Bacillati</taxon>
        <taxon>Actinomycetota</taxon>
        <taxon>Actinomycetes</taxon>
        <taxon>Kitasatosporales</taxon>
        <taxon>Streptomycetaceae</taxon>
        <taxon>Streptomyces</taxon>
    </lineage>
</organism>
<protein>
    <submittedName>
        <fullName evidence="2">SWF or SNF family helicase</fullName>
    </submittedName>
</protein>
<proteinExistence type="predicted"/>
<evidence type="ECO:0000313" key="3">
    <source>
        <dbReference type="Proteomes" id="UP000323242"/>
    </source>
</evidence>
<feature type="compositionally biased region" description="Low complexity" evidence="1">
    <location>
        <begin position="475"/>
        <end position="484"/>
    </location>
</feature>
<accession>A0A5D4JMI5</accession>
<keyword evidence="3" id="KW-1185">Reference proteome</keyword>
<dbReference type="Proteomes" id="UP000323242">
    <property type="component" value="Unassembled WGS sequence"/>
</dbReference>
<feature type="region of interest" description="Disordered" evidence="1">
    <location>
        <begin position="268"/>
        <end position="291"/>
    </location>
</feature>
<keyword evidence="2" id="KW-0347">Helicase</keyword>
<name>A0A5D4JMI5_9ACTN</name>
<dbReference type="RefSeq" id="WP_148901283.1">
    <property type="nucleotide sequence ID" value="NZ_VSZQ01000005.1"/>
</dbReference>